<dbReference type="SUPFAM" id="SSF143990">
    <property type="entry name" value="YbiA-like"/>
    <property type="match status" value="1"/>
</dbReference>
<dbReference type="Gene3D" id="1.10.357.40">
    <property type="entry name" value="YbiA-like"/>
    <property type="match status" value="1"/>
</dbReference>
<dbReference type="InterPro" id="IPR012816">
    <property type="entry name" value="NADAR"/>
</dbReference>
<name>A0AAD6VA13_9AGAR</name>
<dbReference type="AlphaFoldDB" id="A0AAD6VA13"/>
<dbReference type="NCBIfam" id="TIGR02464">
    <property type="entry name" value="ribofla_fusion"/>
    <property type="match status" value="1"/>
</dbReference>
<evidence type="ECO:0000313" key="3">
    <source>
        <dbReference type="Proteomes" id="UP001219525"/>
    </source>
</evidence>
<accession>A0AAD6VA13</accession>
<dbReference type="InterPro" id="IPR037238">
    <property type="entry name" value="YbiA-like_sf"/>
</dbReference>
<comment type="caution">
    <text evidence="2">The sequence shown here is derived from an EMBL/GenBank/DDBJ whole genome shotgun (WGS) entry which is preliminary data.</text>
</comment>
<dbReference type="EMBL" id="JARJCW010000037">
    <property type="protein sequence ID" value="KAJ7207036.1"/>
    <property type="molecule type" value="Genomic_DNA"/>
</dbReference>
<evidence type="ECO:0000313" key="2">
    <source>
        <dbReference type="EMBL" id="KAJ7207036.1"/>
    </source>
</evidence>
<organism evidence="2 3">
    <name type="scientific">Mycena pura</name>
    <dbReference type="NCBI Taxonomy" id="153505"/>
    <lineage>
        <taxon>Eukaryota</taxon>
        <taxon>Fungi</taxon>
        <taxon>Dikarya</taxon>
        <taxon>Basidiomycota</taxon>
        <taxon>Agaricomycotina</taxon>
        <taxon>Agaricomycetes</taxon>
        <taxon>Agaricomycetidae</taxon>
        <taxon>Agaricales</taxon>
        <taxon>Marasmiineae</taxon>
        <taxon>Mycenaceae</taxon>
        <taxon>Mycena</taxon>
    </lineage>
</organism>
<protein>
    <recommendedName>
        <fullName evidence="1">NADAR domain-containing protein</fullName>
    </recommendedName>
</protein>
<feature type="domain" description="NADAR" evidence="1">
    <location>
        <begin position="11"/>
        <end position="176"/>
    </location>
</feature>
<keyword evidence="3" id="KW-1185">Reference proteome</keyword>
<gene>
    <name evidence="2" type="ORF">GGX14DRAFT_366693</name>
</gene>
<evidence type="ECO:0000259" key="1">
    <source>
        <dbReference type="Pfam" id="PF08719"/>
    </source>
</evidence>
<dbReference type="Proteomes" id="UP001219525">
    <property type="component" value="Unassembled WGS sequence"/>
</dbReference>
<dbReference type="CDD" id="cd15457">
    <property type="entry name" value="NADAR"/>
    <property type="match status" value="1"/>
</dbReference>
<dbReference type="Pfam" id="PF08719">
    <property type="entry name" value="NADAR"/>
    <property type="match status" value="1"/>
</dbReference>
<reference evidence="2" key="1">
    <citation type="submission" date="2023-03" db="EMBL/GenBank/DDBJ databases">
        <title>Massive genome expansion in bonnet fungi (Mycena s.s.) driven by repeated elements and novel gene families across ecological guilds.</title>
        <authorList>
            <consortium name="Lawrence Berkeley National Laboratory"/>
            <person name="Harder C.B."/>
            <person name="Miyauchi S."/>
            <person name="Viragh M."/>
            <person name="Kuo A."/>
            <person name="Thoen E."/>
            <person name="Andreopoulos B."/>
            <person name="Lu D."/>
            <person name="Skrede I."/>
            <person name="Drula E."/>
            <person name="Henrissat B."/>
            <person name="Morin E."/>
            <person name="Kohler A."/>
            <person name="Barry K."/>
            <person name="LaButti K."/>
            <person name="Morin E."/>
            <person name="Salamov A."/>
            <person name="Lipzen A."/>
            <person name="Mereny Z."/>
            <person name="Hegedus B."/>
            <person name="Baldrian P."/>
            <person name="Stursova M."/>
            <person name="Weitz H."/>
            <person name="Taylor A."/>
            <person name="Grigoriev I.V."/>
            <person name="Nagy L.G."/>
            <person name="Martin F."/>
            <person name="Kauserud H."/>
        </authorList>
    </citation>
    <scope>NUCLEOTIDE SEQUENCE</scope>
    <source>
        <strain evidence="2">9144</strain>
    </source>
</reference>
<proteinExistence type="predicted"/>
<sequence>MARNAAADYTFFWSTNHVNGWASQWYRAPFTATVTMDGIEQEITFLSNEHWMMLHKALLFGDTQVAHEVLSIDGTSKADMARVKALGRKVKNFKEETWVRQRERIVREGSVHKFRQNEELRKKLFATGDTMIVEASPFDNIWGIGCSEKSAMSRSTDKWGLNLLGKALVEARRILREEEEKQQNSA</sequence>